<organism evidence="2 3">
    <name type="scientific">Ornithinimicrobium cryptoxanthini</name>
    <dbReference type="NCBI Taxonomy" id="2934161"/>
    <lineage>
        <taxon>Bacteria</taxon>
        <taxon>Bacillati</taxon>
        <taxon>Actinomycetota</taxon>
        <taxon>Actinomycetes</taxon>
        <taxon>Micrococcales</taxon>
        <taxon>Ornithinimicrobiaceae</taxon>
        <taxon>Ornithinimicrobium</taxon>
    </lineage>
</organism>
<accession>A0ABY4YII5</accession>
<keyword evidence="3" id="KW-1185">Reference proteome</keyword>
<name>A0ABY4YII5_9MICO</name>
<evidence type="ECO:0000256" key="1">
    <source>
        <dbReference type="SAM" id="Phobius"/>
    </source>
</evidence>
<dbReference type="Proteomes" id="UP001056535">
    <property type="component" value="Chromosome"/>
</dbReference>
<gene>
    <name evidence="2" type="ORF">NF557_01230</name>
</gene>
<keyword evidence="1" id="KW-0812">Transmembrane</keyword>
<proteinExistence type="predicted"/>
<dbReference type="RefSeq" id="WP_252621286.1">
    <property type="nucleotide sequence ID" value="NZ_CP099490.1"/>
</dbReference>
<reference evidence="2" key="1">
    <citation type="submission" date="2022-06" db="EMBL/GenBank/DDBJ databases">
        <title>Ornithinimicrobium JY.X270.</title>
        <authorList>
            <person name="Huang Y."/>
        </authorList>
    </citation>
    <scope>NUCLEOTIDE SEQUENCE</scope>
    <source>
        <strain evidence="2">JY.X270</strain>
    </source>
</reference>
<dbReference type="EMBL" id="CP099490">
    <property type="protein sequence ID" value="USQ76582.1"/>
    <property type="molecule type" value="Genomic_DNA"/>
</dbReference>
<protein>
    <recommendedName>
        <fullName evidence="4">DUF218 domain-containing protein</fullName>
    </recommendedName>
</protein>
<evidence type="ECO:0000313" key="3">
    <source>
        <dbReference type="Proteomes" id="UP001056535"/>
    </source>
</evidence>
<sequence length="195" mass="21323">MTTATAVGRQPSHRRKRGLVGAAVLSVAALTIWLVVGWDHIVTPDVDDVGPVDAVFVIGPAETRMPHAMDLMGEAEASLLLSTTSVDPETGQPYPRDYCGLERAAYRIECVIPEPYSTTGEARLLGERAEAQGWSRVAVITSTPHAARTRLLMERCTDAEVLIWTVDDDWDLGGWAREFAYQSAAWVKTQVVRGC</sequence>
<evidence type="ECO:0000313" key="2">
    <source>
        <dbReference type="EMBL" id="USQ76582.1"/>
    </source>
</evidence>
<keyword evidence="1" id="KW-0472">Membrane</keyword>
<keyword evidence="1" id="KW-1133">Transmembrane helix</keyword>
<evidence type="ECO:0008006" key="4">
    <source>
        <dbReference type="Google" id="ProtNLM"/>
    </source>
</evidence>
<feature type="transmembrane region" description="Helical" evidence="1">
    <location>
        <begin position="19"/>
        <end position="38"/>
    </location>
</feature>